<dbReference type="Pfam" id="PF00766">
    <property type="entry name" value="ETF_alpha"/>
    <property type="match status" value="1"/>
</dbReference>
<name>A0A7W5TST5_9MICC</name>
<comment type="subunit">
    <text evidence="2">Heterodimer of an alpha and a beta subunit.</text>
</comment>
<feature type="binding site" evidence="8">
    <location>
        <position position="213"/>
    </location>
    <ligand>
        <name>FAD</name>
        <dbReference type="ChEBI" id="CHEBI:57692"/>
    </ligand>
</feature>
<evidence type="ECO:0000256" key="3">
    <source>
        <dbReference type="ARBA" id="ARBA00022448"/>
    </source>
</evidence>
<proteinExistence type="inferred from homology"/>
<dbReference type="AlphaFoldDB" id="A0A7W5TST5"/>
<comment type="similarity">
    <text evidence="1">Belongs to the ETF alpha-subunit/FixB family.</text>
</comment>
<evidence type="ECO:0000256" key="2">
    <source>
        <dbReference type="ARBA" id="ARBA00011355"/>
    </source>
</evidence>
<dbReference type="PANTHER" id="PTHR43153">
    <property type="entry name" value="ELECTRON TRANSFER FLAVOPROTEIN ALPHA"/>
    <property type="match status" value="1"/>
</dbReference>
<dbReference type="GO" id="GO:0009055">
    <property type="term" value="F:electron transfer activity"/>
    <property type="evidence" value="ECO:0007669"/>
    <property type="project" value="InterPro"/>
</dbReference>
<dbReference type="PANTHER" id="PTHR43153:SF1">
    <property type="entry name" value="ELECTRON TRANSFER FLAVOPROTEIN SUBUNIT ALPHA, MITOCHONDRIAL"/>
    <property type="match status" value="1"/>
</dbReference>
<dbReference type="InterPro" id="IPR018206">
    <property type="entry name" value="ETF_asu_C_CS"/>
</dbReference>
<evidence type="ECO:0000313" key="10">
    <source>
        <dbReference type="EMBL" id="MBB3666719.1"/>
    </source>
</evidence>
<dbReference type="InterPro" id="IPR014729">
    <property type="entry name" value="Rossmann-like_a/b/a_fold"/>
</dbReference>
<keyword evidence="11" id="KW-1185">Reference proteome</keyword>
<dbReference type="InterPro" id="IPR029035">
    <property type="entry name" value="DHS-like_NAD/FAD-binding_dom"/>
</dbReference>
<dbReference type="SUPFAM" id="SSF52402">
    <property type="entry name" value="Adenine nucleotide alpha hydrolases-like"/>
    <property type="match status" value="1"/>
</dbReference>
<feature type="binding site" evidence="8">
    <location>
        <begin position="269"/>
        <end position="276"/>
    </location>
    <ligand>
        <name>FAD</name>
        <dbReference type="ChEBI" id="CHEBI:57692"/>
    </ligand>
</feature>
<dbReference type="InterPro" id="IPR014731">
    <property type="entry name" value="ETF_asu_C"/>
</dbReference>
<feature type="binding site" evidence="8">
    <location>
        <begin position="252"/>
        <end position="256"/>
    </location>
    <ligand>
        <name>FAD</name>
        <dbReference type="ChEBI" id="CHEBI:57692"/>
    </ligand>
</feature>
<reference evidence="10 11" key="1">
    <citation type="submission" date="2020-08" db="EMBL/GenBank/DDBJ databases">
        <title>Sequencing the genomes of 1000 actinobacteria strains.</title>
        <authorList>
            <person name="Klenk H.-P."/>
        </authorList>
    </citation>
    <scope>NUCLEOTIDE SEQUENCE [LARGE SCALE GENOMIC DNA]</scope>
    <source>
        <strain evidence="10 11">DSM 28238</strain>
    </source>
</reference>
<evidence type="ECO:0000256" key="1">
    <source>
        <dbReference type="ARBA" id="ARBA00005817"/>
    </source>
</evidence>
<dbReference type="Proteomes" id="UP000547528">
    <property type="component" value="Unassembled WGS sequence"/>
</dbReference>
<evidence type="ECO:0000313" key="11">
    <source>
        <dbReference type="Proteomes" id="UP000547528"/>
    </source>
</evidence>
<keyword evidence="6" id="KW-0249">Electron transport</keyword>
<organism evidence="10 11">
    <name type="scientific">Garicola koreensis</name>
    <dbReference type="NCBI Taxonomy" id="1262554"/>
    <lineage>
        <taxon>Bacteria</taxon>
        <taxon>Bacillati</taxon>
        <taxon>Actinomycetota</taxon>
        <taxon>Actinomycetes</taxon>
        <taxon>Micrococcales</taxon>
        <taxon>Micrococcaceae</taxon>
        <taxon>Garicola</taxon>
    </lineage>
</organism>
<evidence type="ECO:0000256" key="8">
    <source>
        <dbReference type="PIRSR" id="PIRSR000089-1"/>
    </source>
</evidence>
<feature type="binding site" evidence="8">
    <location>
        <begin position="238"/>
        <end position="239"/>
    </location>
    <ligand>
        <name>FAD</name>
        <dbReference type="ChEBI" id="CHEBI:57692"/>
    </ligand>
</feature>
<feature type="binding site" evidence="8">
    <location>
        <position position="290"/>
    </location>
    <ligand>
        <name>FAD</name>
        <dbReference type="ChEBI" id="CHEBI:57692"/>
    </ligand>
</feature>
<dbReference type="Gene3D" id="3.40.50.620">
    <property type="entry name" value="HUPs"/>
    <property type="match status" value="1"/>
</dbReference>
<dbReference type="InterPro" id="IPR001308">
    <property type="entry name" value="ETF_a/FixB"/>
</dbReference>
<dbReference type="Pfam" id="PF01012">
    <property type="entry name" value="ETF"/>
    <property type="match status" value="1"/>
</dbReference>
<keyword evidence="4" id="KW-0285">Flavoprotein</keyword>
<dbReference type="SUPFAM" id="SSF52467">
    <property type="entry name" value="DHS-like NAD/FAD-binding domain"/>
    <property type="match status" value="1"/>
</dbReference>
<keyword evidence="3" id="KW-0813">Transport</keyword>
<dbReference type="FunFam" id="3.40.50.1220:FF:000001">
    <property type="entry name" value="Electron transfer flavoprotein, alpha subunit"/>
    <property type="match status" value="1"/>
</dbReference>
<protein>
    <submittedName>
        <fullName evidence="10">Electron transfer flavoprotein alpha subunit</fullName>
    </submittedName>
</protein>
<feature type="domain" description="Electron transfer flavoprotein alpha/beta-subunit N-terminal" evidence="9">
    <location>
        <begin position="7"/>
        <end position="191"/>
    </location>
</feature>
<dbReference type="GO" id="GO:0050660">
    <property type="term" value="F:flavin adenine dinucleotide binding"/>
    <property type="evidence" value="ECO:0007669"/>
    <property type="project" value="InterPro"/>
</dbReference>
<keyword evidence="5 8" id="KW-0274">FAD</keyword>
<evidence type="ECO:0000256" key="5">
    <source>
        <dbReference type="ARBA" id="ARBA00022827"/>
    </source>
</evidence>
<evidence type="ECO:0000256" key="6">
    <source>
        <dbReference type="ARBA" id="ARBA00022982"/>
    </source>
</evidence>
<accession>A0A7W5TST5</accession>
<comment type="caution">
    <text evidence="10">The sequence shown here is derived from an EMBL/GenBank/DDBJ whole genome shotgun (WGS) entry which is preliminary data.</text>
</comment>
<sequence>MAENNVVTFLPVLPNGELVGSAAGLLGAAGRLGSPVAVIVAAPGQGQAAAAAAGTFGAQRVYLAETPQTQSVLTAPALEAVAAAVGATGAEAVLVPNDVDGRDIAGRLAVRLPAAVAADAVGIARDAEGNVVHHSVYGSAYTTESAPTHGTLIVTLREGAVDERAQAAEPTVETLEVPEAGSAAAEITGFSENLQASTRPDLRSAATVVSGGRGLGSAEGFALAEQLADELGGGLGASRAAVDAGYAPNSYQVGQTGVTVSADLYIALGISGAVQHQAGMQSAKTIVAINKDPEAPIFDIADFGIVGDAFDVVPQLITRLKERAGGGS</sequence>
<dbReference type="EMBL" id="JACIBT010000001">
    <property type="protein sequence ID" value="MBB3666719.1"/>
    <property type="molecule type" value="Genomic_DNA"/>
</dbReference>
<dbReference type="RefSeq" id="WP_183357132.1">
    <property type="nucleotide sequence ID" value="NZ_BAABKR010000005.1"/>
</dbReference>
<evidence type="ECO:0000256" key="7">
    <source>
        <dbReference type="ARBA" id="ARBA00025649"/>
    </source>
</evidence>
<dbReference type="Gene3D" id="3.40.50.1220">
    <property type="entry name" value="TPP-binding domain"/>
    <property type="match status" value="1"/>
</dbReference>
<dbReference type="SMART" id="SM00893">
    <property type="entry name" value="ETF"/>
    <property type="match status" value="1"/>
</dbReference>
<dbReference type="PIRSF" id="PIRSF000089">
    <property type="entry name" value="Electra_flavoP_a"/>
    <property type="match status" value="1"/>
</dbReference>
<dbReference type="GO" id="GO:0033539">
    <property type="term" value="P:fatty acid beta-oxidation using acyl-CoA dehydrogenase"/>
    <property type="evidence" value="ECO:0007669"/>
    <property type="project" value="TreeGrafter"/>
</dbReference>
<evidence type="ECO:0000256" key="4">
    <source>
        <dbReference type="ARBA" id="ARBA00022630"/>
    </source>
</evidence>
<comment type="function">
    <text evidence="7">The electron transfer flavoprotein serves as a specific electron acceptor for other dehydrogenases. It transfers the electrons to the main respiratory chain via ETF-ubiquinone oxidoreductase (ETF dehydrogenase).</text>
</comment>
<evidence type="ECO:0000259" key="9">
    <source>
        <dbReference type="SMART" id="SM00893"/>
    </source>
</evidence>
<dbReference type="InterPro" id="IPR014730">
    <property type="entry name" value="ETF_a/b_N"/>
</dbReference>
<gene>
    <name evidence="10" type="ORF">FHX47_000312</name>
</gene>
<comment type="cofactor">
    <cofactor evidence="8">
        <name>FAD</name>
        <dbReference type="ChEBI" id="CHEBI:57692"/>
    </cofactor>
    <text evidence="8">Binds 1 FAD per dimer.</text>
</comment>
<dbReference type="PROSITE" id="PS00696">
    <property type="entry name" value="ETF_ALPHA"/>
    <property type="match status" value="1"/>
</dbReference>